<dbReference type="Gene3D" id="3.20.20.70">
    <property type="entry name" value="Aldolase class I"/>
    <property type="match status" value="1"/>
</dbReference>
<keyword evidence="3" id="KW-1185">Reference proteome</keyword>
<evidence type="ECO:0000313" key="2">
    <source>
        <dbReference type="EMBL" id="WZL75477.1"/>
    </source>
</evidence>
<evidence type="ECO:0000256" key="1">
    <source>
        <dbReference type="ARBA" id="ARBA00005007"/>
    </source>
</evidence>
<evidence type="ECO:0000313" key="3">
    <source>
        <dbReference type="Proteomes" id="UP001461341"/>
    </source>
</evidence>
<dbReference type="InterPro" id="IPR013785">
    <property type="entry name" value="Aldolase_TIM"/>
</dbReference>
<protein>
    <submittedName>
        <fullName evidence="2">Class II D-tagatose-bisphosphate aldolase, non-catalytic subunit</fullName>
    </submittedName>
</protein>
<organism evidence="2 3">
    <name type="scientific">Thermatribacter velox</name>
    <dbReference type="NCBI Taxonomy" id="3039681"/>
    <lineage>
        <taxon>Bacteria</taxon>
        <taxon>Pseudomonadati</taxon>
        <taxon>Atribacterota</taxon>
        <taxon>Atribacteria</taxon>
        <taxon>Atribacterales</taxon>
        <taxon>Thermatribacteraceae</taxon>
        <taxon>Thermatribacter</taxon>
    </lineage>
</organism>
<dbReference type="SUPFAM" id="SSF51569">
    <property type="entry name" value="Aldolase"/>
    <property type="match status" value="1"/>
</dbReference>
<dbReference type="InterPro" id="IPR012062">
    <property type="entry name" value="GatZ/KbaZ-like"/>
</dbReference>
<dbReference type="PANTHER" id="PTHR32502">
    <property type="entry name" value="N-ACETYLGALACTOSAMINE PERMEASE II COMPONENT-RELATED"/>
    <property type="match status" value="1"/>
</dbReference>
<dbReference type="Proteomes" id="UP001461341">
    <property type="component" value="Chromosome"/>
</dbReference>
<gene>
    <name evidence="2" type="ORF">QBE54_07730</name>
</gene>
<proteinExistence type="predicted"/>
<dbReference type="PANTHER" id="PTHR32502:SF2">
    <property type="entry name" value="D-TAGATOSE-1,6-BISPHOSPHATE ALDOLASE SUBUNIT KBAZ"/>
    <property type="match status" value="1"/>
</dbReference>
<dbReference type="Gene3D" id="1.10.400.20">
    <property type="entry name" value="putative tagatose 6-phosphate kinase domain like"/>
    <property type="match status" value="1"/>
</dbReference>
<dbReference type="PIRSF" id="PIRSF009264">
    <property type="entry name" value="TagBP_ald_AgaZ"/>
    <property type="match status" value="1"/>
</dbReference>
<name>A0ABZ2Y906_9BACT</name>
<reference evidence="2 3" key="1">
    <citation type="submission" date="2023-03" db="EMBL/GenBank/DDBJ databases">
        <title>Novel Species.</title>
        <authorList>
            <person name="Ma S."/>
        </authorList>
    </citation>
    <scope>NUCLEOTIDE SEQUENCE [LARGE SCALE GENOMIC DNA]</scope>
    <source>
        <strain evidence="2 3">B11</strain>
    </source>
</reference>
<dbReference type="InterPro" id="IPR050303">
    <property type="entry name" value="GatZ_KbaZ_carbometab"/>
</dbReference>
<comment type="pathway">
    <text evidence="1">Carbohydrate metabolism.</text>
</comment>
<dbReference type="EMBL" id="CP121689">
    <property type="protein sequence ID" value="WZL75477.1"/>
    <property type="molecule type" value="Genomic_DNA"/>
</dbReference>
<dbReference type="Pfam" id="PF08013">
    <property type="entry name" value="GatZ_KbaZ-like"/>
    <property type="match status" value="1"/>
</dbReference>
<sequence length="437" mass="50001">MAGAEFFKSMIELRKKGEKVGICSVCSAHPQVIEATLEFSRKANLPALIESTSNQVNQFGGYTGMKPRNFRDFVYRLAQKVNFPLENIILGGDHLGPNPFRERPSEEAMALGCQMVEEYVRAGFTKIHLDASMYLGDDQRTPGEPLDIEIVAERTATLAEAAERAFWEKGSGEKPWYVIGSEVPMPGGSFELEGPPEVTSPAHFRQTVEATREAFLQKGLAEAWERVIAVVVQPGVEFDDSRVFVYSREKAQELSRALTRYPDLCFEGHSTDYQPPRALREMVEDGVAILKVGPALTFSAREAIFMLANMEKELLPLYREWQPSELFGVVEQVMLKHPKYWEKYYQGDEGRLRFAMKYSFFDRVRYYWAYPEVQEALKRLFSNLRSVELPLALLSQFFPLQYRKVRDGLLSKDPEDLVKDWIGMTLEDYFYAVSPQK</sequence>
<accession>A0ABZ2Y906</accession>